<dbReference type="CDD" id="cd00732">
    <property type="entry name" value="CheW"/>
    <property type="match status" value="1"/>
</dbReference>
<comment type="caution">
    <text evidence="2">The sequence shown here is derived from an EMBL/GenBank/DDBJ whole genome shotgun (WGS) entry which is preliminary data.</text>
</comment>
<sequence length="143" mass="16249">MSSEIENKYVISRLDDECYGIPIYNVLSIEKMSTTTRVPNAPDYVTGVTNLRGEVIPIINLREKLGMEKREIDENSRVVIVTLDDIVVGLIVDSSSEVLEIPKDNIDKPPYDENNQFMEYVSGIGKISDRLIILLNLKKILEY</sequence>
<dbReference type="GO" id="GO:0007165">
    <property type="term" value="P:signal transduction"/>
    <property type="evidence" value="ECO:0007669"/>
    <property type="project" value="InterPro"/>
</dbReference>
<dbReference type="GO" id="GO:0005829">
    <property type="term" value="C:cytosol"/>
    <property type="evidence" value="ECO:0007669"/>
    <property type="project" value="TreeGrafter"/>
</dbReference>
<feature type="domain" description="CheW-like" evidence="1">
    <location>
        <begin position="6"/>
        <end position="143"/>
    </location>
</feature>
<name>A0A4R3KVM1_9FIRM</name>
<reference evidence="2 3" key="1">
    <citation type="submission" date="2019-03" db="EMBL/GenBank/DDBJ databases">
        <title>Genomic Encyclopedia of Type Strains, Phase IV (KMG-IV): sequencing the most valuable type-strain genomes for metagenomic binning, comparative biology and taxonomic classification.</title>
        <authorList>
            <person name="Goeker M."/>
        </authorList>
    </citation>
    <scope>NUCLEOTIDE SEQUENCE [LARGE SCALE GENOMIC DNA]</scope>
    <source>
        <strain evidence="2 3">DSM 26752</strain>
    </source>
</reference>
<dbReference type="OrthoDB" id="9794382at2"/>
<keyword evidence="3" id="KW-1185">Reference proteome</keyword>
<evidence type="ECO:0000313" key="2">
    <source>
        <dbReference type="EMBL" id="TCS89681.1"/>
    </source>
</evidence>
<protein>
    <submittedName>
        <fullName evidence="2">Purine-binding chemotaxis protein CheW</fullName>
    </submittedName>
</protein>
<accession>A0A4R3KVM1</accession>
<dbReference type="SUPFAM" id="SSF50341">
    <property type="entry name" value="CheW-like"/>
    <property type="match status" value="1"/>
</dbReference>
<dbReference type="Pfam" id="PF01584">
    <property type="entry name" value="CheW"/>
    <property type="match status" value="1"/>
</dbReference>
<organism evidence="2 3">
    <name type="scientific">Keratinibaculum paraultunense</name>
    <dbReference type="NCBI Taxonomy" id="1278232"/>
    <lineage>
        <taxon>Bacteria</taxon>
        <taxon>Bacillati</taxon>
        <taxon>Bacillota</taxon>
        <taxon>Tissierellia</taxon>
        <taxon>Tissierellales</taxon>
        <taxon>Tepidimicrobiaceae</taxon>
        <taxon>Keratinibaculum</taxon>
    </lineage>
</organism>
<evidence type="ECO:0000313" key="3">
    <source>
        <dbReference type="Proteomes" id="UP000294567"/>
    </source>
</evidence>
<dbReference type="EMBL" id="SMAE01000005">
    <property type="protein sequence ID" value="TCS89681.1"/>
    <property type="molecule type" value="Genomic_DNA"/>
</dbReference>
<dbReference type="PANTHER" id="PTHR22617">
    <property type="entry name" value="CHEMOTAXIS SENSOR HISTIDINE KINASE-RELATED"/>
    <property type="match status" value="1"/>
</dbReference>
<dbReference type="Gene3D" id="2.40.50.180">
    <property type="entry name" value="CheA-289, Domain 4"/>
    <property type="match status" value="1"/>
</dbReference>
<proteinExistence type="predicted"/>
<dbReference type="PANTHER" id="PTHR22617:SF23">
    <property type="entry name" value="CHEMOTAXIS PROTEIN CHEW"/>
    <property type="match status" value="1"/>
</dbReference>
<evidence type="ECO:0000259" key="1">
    <source>
        <dbReference type="PROSITE" id="PS50851"/>
    </source>
</evidence>
<dbReference type="AlphaFoldDB" id="A0A4R3KVM1"/>
<dbReference type="Gene3D" id="2.30.30.40">
    <property type="entry name" value="SH3 Domains"/>
    <property type="match status" value="1"/>
</dbReference>
<gene>
    <name evidence="2" type="ORF">EDD65_105155</name>
</gene>
<dbReference type="SMART" id="SM00260">
    <property type="entry name" value="CheW"/>
    <property type="match status" value="1"/>
</dbReference>
<dbReference type="InterPro" id="IPR036061">
    <property type="entry name" value="CheW-like_dom_sf"/>
</dbReference>
<dbReference type="RefSeq" id="WP_132027271.1">
    <property type="nucleotide sequence ID" value="NZ_CP068564.1"/>
</dbReference>
<dbReference type="InterPro" id="IPR039315">
    <property type="entry name" value="CheW"/>
</dbReference>
<dbReference type="PROSITE" id="PS50851">
    <property type="entry name" value="CHEW"/>
    <property type="match status" value="1"/>
</dbReference>
<dbReference type="GO" id="GO:0006935">
    <property type="term" value="P:chemotaxis"/>
    <property type="evidence" value="ECO:0007669"/>
    <property type="project" value="InterPro"/>
</dbReference>
<dbReference type="InterPro" id="IPR002545">
    <property type="entry name" value="CheW-lke_dom"/>
</dbReference>
<dbReference type="Proteomes" id="UP000294567">
    <property type="component" value="Unassembled WGS sequence"/>
</dbReference>